<sequence>EEDLLTDVCREVVERWSDSQVVDAKEEKEDEVQAITSMMEKQARIVVKPREVSQEEKQRKAALLAQYANVTDEEEYPFLHCLGLGGRENSFSGRALSALSPPALFRNTNVEDVLNARKLERELLRDEFQRKKEQDKLQREKDKLAKQERKEKEKKRTQKGERKR</sequence>
<protein>
    <submittedName>
        <fullName evidence="2">CCD43 protein</fullName>
    </submittedName>
</protein>
<gene>
    <name evidence="2" type="primary">Ccdc43</name>
    <name evidence="2" type="ORF">OENOEN_R13163</name>
</gene>
<keyword evidence="3" id="KW-1185">Reference proteome</keyword>
<comment type="caution">
    <text evidence="2">The sequence shown here is derived from an EMBL/GenBank/DDBJ whole genome shotgun (WGS) entry which is preliminary data.</text>
</comment>
<feature type="non-terminal residue" evidence="2">
    <location>
        <position position="164"/>
    </location>
</feature>
<dbReference type="InterPro" id="IPR037666">
    <property type="entry name" value="CCDC43"/>
</dbReference>
<evidence type="ECO:0000256" key="1">
    <source>
        <dbReference type="SAM" id="MobiDB-lite"/>
    </source>
</evidence>
<dbReference type="PANTHER" id="PTHR31684:SF2">
    <property type="entry name" value="COILED-COIL DOMAIN-CONTAINING PROTEIN 43"/>
    <property type="match status" value="1"/>
</dbReference>
<feature type="compositionally biased region" description="Basic residues" evidence="1">
    <location>
        <begin position="152"/>
        <end position="164"/>
    </location>
</feature>
<organism evidence="2 3">
    <name type="scientific">Oenanthe oenanthe</name>
    <name type="common">Northern wheatear</name>
    <dbReference type="NCBI Taxonomy" id="279966"/>
    <lineage>
        <taxon>Eukaryota</taxon>
        <taxon>Metazoa</taxon>
        <taxon>Chordata</taxon>
        <taxon>Craniata</taxon>
        <taxon>Vertebrata</taxon>
        <taxon>Euteleostomi</taxon>
        <taxon>Archelosauria</taxon>
        <taxon>Archosauria</taxon>
        <taxon>Dinosauria</taxon>
        <taxon>Saurischia</taxon>
        <taxon>Theropoda</taxon>
        <taxon>Coelurosauria</taxon>
        <taxon>Aves</taxon>
        <taxon>Neognathae</taxon>
        <taxon>Neoaves</taxon>
        <taxon>Telluraves</taxon>
        <taxon>Australaves</taxon>
        <taxon>Passeriformes</taxon>
        <taxon>Muscicapidae</taxon>
        <taxon>Oenanthe</taxon>
    </lineage>
</organism>
<feature type="non-terminal residue" evidence="2">
    <location>
        <position position="1"/>
    </location>
</feature>
<dbReference type="EMBL" id="VXBF01001084">
    <property type="protein sequence ID" value="NXM80222.1"/>
    <property type="molecule type" value="Genomic_DNA"/>
</dbReference>
<dbReference type="Proteomes" id="UP000565754">
    <property type="component" value="Unassembled WGS sequence"/>
</dbReference>
<feature type="compositionally biased region" description="Basic and acidic residues" evidence="1">
    <location>
        <begin position="129"/>
        <end position="151"/>
    </location>
</feature>
<feature type="region of interest" description="Disordered" evidence="1">
    <location>
        <begin position="129"/>
        <end position="164"/>
    </location>
</feature>
<dbReference type="AlphaFoldDB" id="A0A7L1DST8"/>
<reference evidence="2 3" key="1">
    <citation type="submission" date="2019-09" db="EMBL/GenBank/DDBJ databases">
        <title>Bird 10,000 Genomes (B10K) Project - Family phase.</title>
        <authorList>
            <person name="Zhang G."/>
        </authorList>
    </citation>
    <scope>NUCLEOTIDE SEQUENCE [LARGE SCALE GENOMIC DNA]</scope>
    <source>
        <strain evidence="2">B10K-DU-001-74</strain>
        <tissue evidence="2">Muscle</tissue>
    </source>
</reference>
<evidence type="ECO:0000313" key="2">
    <source>
        <dbReference type="EMBL" id="NXM80222.1"/>
    </source>
</evidence>
<dbReference type="PANTHER" id="PTHR31684">
    <property type="entry name" value="COILED-COIL DOMAIN-CONTAINING PROTEIN 43"/>
    <property type="match status" value="1"/>
</dbReference>
<name>A0A7L1DST8_OENON</name>
<accession>A0A7L1DST8</accession>
<proteinExistence type="predicted"/>
<evidence type="ECO:0000313" key="3">
    <source>
        <dbReference type="Proteomes" id="UP000565754"/>
    </source>
</evidence>